<evidence type="ECO:0000313" key="2">
    <source>
        <dbReference type="EMBL" id="GAU38043.1"/>
    </source>
</evidence>
<dbReference type="AlphaFoldDB" id="A0A2Z6N7K7"/>
<proteinExistence type="predicted"/>
<dbReference type="Proteomes" id="UP000242715">
    <property type="component" value="Unassembled WGS sequence"/>
</dbReference>
<feature type="region of interest" description="Disordered" evidence="1">
    <location>
        <begin position="30"/>
        <end position="74"/>
    </location>
</feature>
<keyword evidence="3" id="KW-1185">Reference proteome</keyword>
<name>A0A2Z6N7K7_TRISU</name>
<organism evidence="2 3">
    <name type="scientific">Trifolium subterraneum</name>
    <name type="common">Subterranean clover</name>
    <dbReference type="NCBI Taxonomy" id="3900"/>
    <lineage>
        <taxon>Eukaryota</taxon>
        <taxon>Viridiplantae</taxon>
        <taxon>Streptophyta</taxon>
        <taxon>Embryophyta</taxon>
        <taxon>Tracheophyta</taxon>
        <taxon>Spermatophyta</taxon>
        <taxon>Magnoliopsida</taxon>
        <taxon>eudicotyledons</taxon>
        <taxon>Gunneridae</taxon>
        <taxon>Pentapetalae</taxon>
        <taxon>rosids</taxon>
        <taxon>fabids</taxon>
        <taxon>Fabales</taxon>
        <taxon>Fabaceae</taxon>
        <taxon>Papilionoideae</taxon>
        <taxon>50 kb inversion clade</taxon>
        <taxon>NPAAA clade</taxon>
        <taxon>Hologalegina</taxon>
        <taxon>IRL clade</taxon>
        <taxon>Trifolieae</taxon>
        <taxon>Trifolium</taxon>
    </lineage>
</organism>
<reference evidence="3" key="1">
    <citation type="journal article" date="2017" name="Front. Plant Sci.">
        <title>Climate Clever Clovers: New Paradigm to Reduce the Environmental Footprint of Ruminants by Breeding Low Methanogenic Forages Utilizing Haplotype Variation.</title>
        <authorList>
            <person name="Kaur P."/>
            <person name="Appels R."/>
            <person name="Bayer P.E."/>
            <person name="Keeble-Gagnere G."/>
            <person name="Wang J."/>
            <person name="Hirakawa H."/>
            <person name="Shirasawa K."/>
            <person name="Vercoe P."/>
            <person name="Stefanova K."/>
            <person name="Durmic Z."/>
            <person name="Nichols P."/>
            <person name="Revell C."/>
            <person name="Isobe S.N."/>
            <person name="Edwards D."/>
            <person name="Erskine W."/>
        </authorList>
    </citation>
    <scope>NUCLEOTIDE SEQUENCE [LARGE SCALE GENOMIC DNA]</scope>
    <source>
        <strain evidence="3">cv. Daliak</strain>
    </source>
</reference>
<sequence>MKSTIPSSIQAKQVLGMKQLSNLTFASRSNIATNSKDRGDSRNTQTPYVTCASTPPPSMPLNRNSTPESESRFRSWKTMKQMKDAENDIQTTTSI</sequence>
<dbReference type="EMBL" id="DF973700">
    <property type="protein sequence ID" value="GAU38043.1"/>
    <property type="molecule type" value="Genomic_DNA"/>
</dbReference>
<evidence type="ECO:0000256" key="1">
    <source>
        <dbReference type="SAM" id="MobiDB-lite"/>
    </source>
</evidence>
<feature type="compositionally biased region" description="Polar residues" evidence="1">
    <location>
        <begin position="42"/>
        <end position="53"/>
    </location>
</feature>
<protein>
    <submittedName>
        <fullName evidence="2">Uncharacterized protein</fullName>
    </submittedName>
</protein>
<accession>A0A2Z6N7K7</accession>
<evidence type="ECO:0000313" key="3">
    <source>
        <dbReference type="Proteomes" id="UP000242715"/>
    </source>
</evidence>
<gene>
    <name evidence="2" type="ORF">TSUD_146010</name>
</gene>